<dbReference type="Proteomes" id="UP000309550">
    <property type="component" value="Unassembled WGS sequence"/>
</dbReference>
<dbReference type="RefSeq" id="WP_138661360.1">
    <property type="nucleotide sequence ID" value="NZ_VANS01000001.1"/>
</dbReference>
<organism evidence="1 2">
    <name type="scientific">Sulfitobacter sabulilitoris</name>
    <dbReference type="NCBI Taxonomy" id="2562655"/>
    <lineage>
        <taxon>Bacteria</taxon>
        <taxon>Pseudomonadati</taxon>
        <taxon>Pseudomonadota</taxon>
        <taxon>Alphaproteobacteria</taxon>
        <taxon>Rhodobacterales</taxon>
        <taxon>Roseobacteraceae</taxon>
        <taxon>Sulfitobacter</taxon>
    </lineage>
</organism>
<proteinExistence type="predicted"/>
<evidence type="ECO:0000313" key="1">
    <source>
        <dbReference type="EMBL" id="TMM55191.1"/>
    </source>
</evidence>
<sequence length="321" mass="34842">MLSSTSSFEAARKGRGATAIARLLRTSVIVLLLLGLASEWLLRTQVDPQDTLQSHLALLDRTQSDRAAFGDSHVARGFDAQQGFVNLAYPSENIEDMIAKVNMLHQSRSFSRVIVQADPHLFAPYRLNAQTKTYATNAGSPHGLRIMIPRYRAQLVAYWQAFIAGGGQLESQVRMTQAGSLLSGGDLSQDGLRQRQMDARARMITHRPADPPRIAAAQQRYSDLLNTLIARGTRVCLVSFPVSQAYRTAASAGGGPGGDALHAALIRYFAAEANRTGARYVDARGMVTRTALFRDVDHLNADGAAAFSPALLQRCFGDTQG</sequence>
<dbReference type="EMBL" id="VANS01000001">
    <property type="protein sequence ID" value="TMM55191.1"/>
    <property type="molecule type" value="Genomic_DNA"/>
</dbReference>
<reference evidence="1 2" key="1">
    <citation type="submission" date="2019-05" db="EMBL/GenBank/DDBJ databases">
        <title>Sulfitobacter sabulilitoris sp. nov., isolated from a marine sand.</title>
        <authorList>
            <person name="Yoon J.-H."/>
        </authorList>
    </citation>
    <scope>NUCLEOTIDE SEQUENCE [LARGE SCALE GENOMIC DNA]</scope>
    <source>
        <strain evidence="1 2">HSMS-29</strain>
    </source>
</reference>
<gene>
    <name evidence="1" type="ORF">FDT80_06415</name>
</gene>
<dbReference type="SUPFAM" id="SSF52266">
    <property type="entry name" value="SGNH hydrolase"/>
    <property type="match status" value="1"/>
</dbReference>
<dbReference type="OrthoDB" id="7363850at2"/>
<comment type="caution">
    <text evidence="1">The sequence shown here is derived from an EMBL/GenBank/DDBJ whole genome shotgun (WGS) entry which is preliminary data.</text>
</comment>
<dbReference type="AlphaFoldDB" id="A0A5S3PLI5"/>
<name>A0A5S3PLI5_9RHOB</name>
<protein>
    <submittedName>
        <fullName evidence="1">Uncharacterized protein</fullName>
    </submittedName>
</protein>
<accession>A0A5S3PLI5</accession>
<keyword evidence="2" id="KW-1185">Reference proteome</keyword>
<evidence type="ECO:0000313" key="2">
    <source>
        <dbReference type="Proteomes" id="UP000309550"/>
    </source>
</evidence>